<dbReference type="Proteomes" id="UP001286313">
    <property type="component" value="Unassembled WGS sequence"/>
</dbReference>
<comment type="caution">
    <text evidence="1">The sequence shown here is derived from an EMBL/GenBank/DDBJ whole genome shotgun (WGS) entry which is preliminary data.</text>
</comment>
<organism evidence="1 2">
    <name type="scientific">Petrolisthes cinctipes</name>
    <name type="common">Flat porcelain crab</name>
    <dbReference type="NCBI Taxonomy" id="88211"/>
    <lineage>
        <taxon>Eukaryota</taxon>
        <taxon>Metazoa</taxon>
        <taxon>Ecdysozoa</taxon>
        <taxon>Arthropoda</taxon>
        <taxon>Crustacea</taxon>
        <taxon>Multicrustacea</taxon>
        <taxon>Malacostraca</taxon>
        <taxon>Eumalacostraca</taxon>
        <taxon>Eucarida</taxon>
        <taxon>Decapoda</taxon>
        <taxon>Pleocyemata</taxon>
        <taxon>Anomura</taxon>
        <taxon>Galatheoidea</taxon>
        <taxon>Porcellanidae</taxon>
        <taxon>Petrolisthes</taxon>
    </lineage>
</organism>
<name>A0AAE1BV87_PETCI</name>
<accession>A0AAE1BV87</accession>
<sequence length="75" mass="8216">MQQVVSAVCQPRQRVRLESWGGSRQSPPRAGRLLLRPPLMSGSAWPECGGPPHRLWSHSTGFRKVASVLAVGRAE</sequence>
<evidence type="ECO:0000313" key="2">
    <source>
        <dbReference type="Proteomes" id="UP001286313"/>
    </source>
</evidence>
<proteinExistence type="predicted"/>
<dbReference type="EMBL" id="JAWQEG010005546">
    <property type="protein sequence ID" value="KAK3857693.1"/>
    <property type="molecule type" value="Genomic_DNA"/>
</dbReference>
<keyword evidence="2" id="KW-1185">Reference proteome</keyword>
<dbReference type="AlphaFoldDB" id="A0AAE1BV87"/>
<gene>
    <name evidence="1" type="ORF">Pcinc_036088</name>
</gene>
<evidence type="ECO:0000313" key="1">
    <source>
        <dbReference type="EMBL" id="KAK3857693.1"/>
    </source>
</evidence>
<protein>
    <submittedName>
        <fullName evidence="1">Uncharacterized protein</fullName>
    </submittedName>
</protein>
<reference evidence="1" key="1">
    <citation type="submission" date="2023-10" db="EMBL/GenBank/DDBJ databases">
        <title>Genome assemblies of two species of porcelain crab, Petrolisthes cinctipes and Petrolisthes manimaculis (Anomura: Porcellanidae).</title>
        <authorList>
            <person name="Angst P."/>
        </authorList>
    </citation>
    <scope>NUCLEOTIDE SEQUENCE</scope>
    <source>
        <strain evidence="1">PB745_01</strain>
        <tissue evidence="1">Gill</tissue>
    </source>
</reference>